<dbReference type="AlphaFoldDB" id="A0A0C3NB44"/>
<name>A0A0C3NB44_PHLG1</name>
<evidence type="ECO:0000256" key="1">
    <source>
        <dbReference type="SAM" id="MobiDB-lite"/>
    </source>
</evidence>
<evidence type="ECO:0000313" key="3">
    <source>
        <dbReference type="Proteomes" id="UP000053257"/>
    </source>
</evidence>
<sequence>MAIPLVDLYTVVYIISDIQTVSKYPNRPGSPTAVLLGGFYTRLEVVNDTETMRISGRRRRTDRRLRGIQSSRMGGTLAHRLHRRQTGGRRDTREPPSGAAAAGASPPPVATRDPPDVKRRAPHISGPPRSRRKARFSFFFSPTPRLGGLLVRHAANSNGRRIEICARGS</sequence>
<proteinExistence type="predicted"/>
<feature type="region of interest" description="Disordered" evidence="1">
    <location>
        <begin position="55"/>
        <end position="135"/>
    </location>
</feature>
<organism evidence="2 3">
    <name type="scientific">Phlebiopsis gigantea (strain 11061_1 CR5-6)</name>
    <name type="common">White-rot fungus</name>
    <name type="synonym">Peniophora gigantea</name>
    <dbReference type="NCBI Taxonomy" id="745531"/>
    <lineage>
        <taxon>Eukaryota</taxon>
        <taxon>Fungi</taxon>
        <taxon>Dikarya</taxon>
        <taxon>Basidiomycota</taxon>
        <taxon>Agaricomycotina</taxon>
        <taxon>Agaricomycetes</taxon>
        <taxon>Polyporales</taxon>
        <taxon>Phanerochaetaceae</taxon>
        <taxon>Phlebiopsis</taxon>
    </lineage>
</organism>
<keyword evidence="3" id="KW-1185">Reference proteome</keyword>
<dbReference type="EMBL" id="KN840743">
    <property type="protein sequence ID" value="KIP01724.1"/>
    <property type="molecule type" value="Genomic_DNA"/>
</dbReference>
<feature type="compositionally biased region" description="Low complexity" evidence="1">
    <location>
        <begin position="95"/>
        <end position="104"/>
    </location>
</feature>
<gene>
    <name evidence="2" type="ORF">PHLGIDRAFT_337212</name>
</gene>
<protein>
    <submittedName>
        <fullName evidence="2">Uncharacterized protein</fullName>
    </submittedName>
</protein>
<accession>A0A0C3NB44</accession>
<dbReference type="Proteomes" id="UP000053257">
    <property type="component" value="Unassembled WGS sequence"/>
</dbReference>
<reference evidence="2 3" key="1">
    <citation type="journal article" date="2014" name="PLoS Genet.">
        <title>Analysis of the Phlebiopsis gigantea genome, transcriptome and secretome provides insight into its pioneer colonization strategies of wood.</title>
        <authorList>
            <person name="Hori C."/>
            <person name="Ishida T."/>
            <person name="Igarashi K."/>
            <person name="Samejima M."/>
            <person name="Suzuki H."/>
            <person name="Master E."/>
            <person name="Ferreira P."/>
            <person name="Ruiz-Duenas F.J."/>
            <person name="Held B."/>
            <person name="Canessa P."/>
            <person name="Larrondo L.F."/>
            <person name="Schmoll M."/>
            <person name="Druzhinina I.S."/>
            <person name="Kubicek C.P."/>
            <person name="Gaskell J.A."/>
            <person name="Kersten P."/>
            <person name="St John F."/>
            <person name="Glasner J."/>
            <person name="Sabat G."/>
            <person name="Splinter BonDurant S."/>
            <person name="Syed K."/>
            <person name="Yadav J."/>
            <person name="Mgbeahuruike A.C."/>
            <person name="Kovalchuk A."/>
            <person name="Asiegbu F.O."/>
            <person name="Lackner G."/>
            <person name="Hoffmeister D."/>
            <person name="Rencoret J."/>
            <person name="Gutierrez A."/>
            <person name="Sun H."/>
            <person name="Lindquist E."/>
            <person name="Barry K."/>
            <person name="Riley R."/>
            <person name="Grigoriev I.V."/>
            <person name="Henrissat B."/>
            <person name="Kues U."/>
            <person name="Berka R.M."/>
            <person name="Martinez A.T."/>
            <person name="Covert S.F."/>
            <person name="Blanchette R.A."/>
            <person name="Cullen D."/>
        </authorList>
    </citation>
    <scope>NUCLEOTIDE SEQUENCE [LARGE SCALE GENOMIC DNA]</scope>
    <source>
        <strain evidence="2 3">11061_1 CR5-6</strain>
    </source>
</reference>
<dbReference type="HOGENOM" id="CLU_1579091_0_0_1"/>
<evidence type="ECO:0000313" key="2">
    <source>
        <dbReference type="EMBL" id="KIP01724.1"/>
    </source>
</evidence>